<keyword evidence="3" id="KW-1185">Reference proteome</keyword>
<protein>
    <submittedName>
        <fullName evidence="2">Uncharacterized protein</fullName>
    </submittedName>
</protein>
<keyword evidence="1" id="KW-0732">Signal</keyword>
<evidence type="ECO:0000256" key="1">
    <source>
        <dbReference type="SAM" id="SignalP"/>
    </source>
</evidence>
<accession>A0A166TIW7</accession>
<dbReference type="Proteomes" id="UP000076532">
    <property type="component" value="Unassembled WGS sequence"/>
</dbReference>
<dbReference type="AlphaFoldDB" id="A0A166TIW7"/>
<evidence type="ECO:0000313" key="3">
    <source>
        <dbReference type="Proteomes" id="UP000076532"/>
    </source>
</evidence>
<reference evidence="2 3" key="1">
    <citation type="journal article" date="2016" name="Mol. Biol. Evol.">
        <title>Comparative Genomics of Early-Diverging Mushroom-Forming Fungi Provides Insights into the Origins of Lignocellulose Decay Capabilities.</title>
        <authorList>
            <person name="Nagy L.G."/>
            <person name="Riley R."/>
            <person name="Tritt A."/>
            <person name="Adam C."/>
            <person name="Daum C."/>
            <person name="Floudas D."/>
            <person name="Sun H."/>
            <person name="Yadav J.S."/>
            <person name="Pangilinan J."/>
            <person name="Larsson K.H."/>
            <person name="Matsuura K."/>
            <person name="Barry K."/>
            <person name="Labutti K."/>
            <person name="Kuo R."/>
            <person name="Ohm R.A."/>
            <person name="Bhattacharya S.S."/>
            <person name="Shirouzu T."/>
            <person name="Yoshinaga Y."/>
            <person name="Martin F.M."/>
            <person name="Grigoriev I.V."/>
            <person name="Hibbett D.S."/>
        </authorList>
    </citation>
    <scope>NUCLEOTIDE SEQUENCE [LARGE SCALE GENOMIC DNA]</scope>
    <source>
        <strain evidence="2 3">CBS 109695</strain>
    </source>
</reference>
<proteinExistence type="predicted"/>
<name>A0A166TIW7_9AGAM</name>
<feature type="chain" id="PRO_5007880141" evidence="1">
    <location>
        <begin position="21"/>
        <end position="101"/>
    </location>
</feature>
<organism evidence="2 3">
    <name type="scientific">Athelia psychrophila</name>
    <dbReference type="NCBI Taxonomy" id="1759441"/>
    <lineage>
        <taxon>Eukaryota</taxon>
        <taxon>Fungi</taxon>
        <taxon>Dikarya</taxon>
        <taxon>Basidiomycota</taxon>
        <taxon>Agaricomycotina</taxon>
        <taxon>Agaricomycetes</taxon>
        <taxon>Agaricomycetidae</taxon>
        <taxon>Atheliales</taxon>
        <taxon>Atheliaceae</taxon>
        <taxon>Athelia</taxon>
    </lineage>
</organism>
<gene>
    <name evidence="2" type="ORF">FIBSPDRAFT_1037942</name>
</gene>
<sequence length="101" mass="11595">MQLSSAFAGLVIALTATVYAAPTVEKREEAEKRAPMQYPDTYLIAEPEKRAPMQYPDTYLIAEPEKRAPMQYPDTYLIAEPEKRGPSQRIVYDDARTRERE</sequence>
<evidence type="ECO:0000313" key="2">
    <source>
        <dbReference type="EMBL" id="KZP30660.1"/>
    </source>
</evidence>
<dbReference type="EMBL" id="KV417492">
    <property type="protein sequence ID" value="KZP30660.1"/>
    <property type="molecule type" value="Genomic_DNA"/>
</dbReference>
<feature type="signal peptide" evidence="1">
    <location>
        <begin position="1"/>
        <end position="20"/>
    </location>
</feature>